<proteinExistence type="predicted"/>
<dbReference type="Pfam" id="PF00563">
    <property type="entry name" value="EAL"/>
    <property type="match status" value="1"/>
</dbReference>
<protein>
    <submittedName>
        <fullName evidence="2">Phosphodiesterase</fullName>
    </submittedName>
</protein>
<accession>A0A5E4SZN9</accession>
<reference evidence="2 3" key="1">
    <citation type="submission" date="2019-08" db="EMBL/GenBank/DDBJ databases">
        <authorList>
            <person name="Peeters C."/>
        </authorList>
    </citation>
    <scope>NUCLEOTIDE SEQUENCE [LARGE SCALE GENOMIC DNA]</scope>
    <source>
        <strain evidence="2 3">LMG 31115</strain>
    </source>
</reference>
<dbReference type="AlphaFoldDB" id="A0A5E4SZN9"/>
<dbReference type="PANTHER" id="PTHR33121:SF70">
    <property type="entry name" value="SIGNALING PROTEIN YKOW"/>
    <property type="match status" value="1"/>
</dbReference>
<organism evidence="2 3">
    <name type="scientific">Pandoraea iniqua</name>
    <dbReference type="NCBI Taxonomy" id="2508288"/>
    <lineage>
        <taxon>Bacteria</taxon>
        <taxon>Pseudomonadati</taxon>
        <taxon>Pseudomonadota</taxon>
        <taxon>Betaproteobacteria</taxon>
        <taxon>Burkholderiales</taxon>
        <taxon>Burkholderiaceae</taxon>
        <taxon>Pandoraea</taxon>
    </lineage>
</organism>
<dbReference type="Proteomes" id="UP000333828">
    <property type="component" value="Unassembled WGS sequence"/>
</dbReference>
<evidence type="ECO:0000313" key="2">
    <source>
        <dbReference type="EMBL" id="VVD79644.1"/>
    </source>
</evidence>
<keyword evidence="3" id="KW-1185">Reference proteome</keyword>
<dbReference type="InterPro" id="IPR050706">
    <property type="entry name" value="Cyclic-di-GMP_PDE-like"/>
</dbReference>
<feature type="domain" description="EAL" evidence="1">
    <location>
        <begin position="154"/>
        <end position="407"/>
    </location>
</feature>
<dbReference type="EMBL" id="CABPSI010000001">
    <property type="protein sequence ID" value="VVD79644.1"/>
    <property type="molecule type" value="Genomic_DNA"/>
</dbReference>
<dbReference type="PROSITE" id="PS50883">
    <property type="entry name" value="EAL"/>
    <property type="match status" value="1"/>
</dbReference>
<dbReference type="InterPro" id="IPR035919">
    <property type="entry name" value="EAL_sf"/>
</dbReference>
<name>A0A5E4SZN9_9BURK</name>
<dbReference type="CDD" id="cd01948">
    <property type="entry name" value="EAL"/>
    <property type="match status" value="1"/>
</dbReference>
<evidence type="ECO:0000259" key="1">
    <source>
        <dbReference type="PROSITE" id="PS50883"/>
    </source>
</evidence>
<sequence length="423" mass="45549">MRYAKRGPLSFAISSRLLILGERTTRSGLDAMFRRAGYTRIRATSRAGEAVNAIVAGNVDVLVADVLTPFSEASLLLERCQGLLATGQVSNLPPLLLLCNLPEHVAARHADQARRAGFDRVLALGMPAGVEDCHSAMLALNDGAVRASELYGEPTLNAEDVVAAIFDGDQIQIDLQPKIDLRKGSICGAEAIPRWHHPTRGKVCDLQFVPLFEKFGAADMLFQIVIDRVAAVQQVLMGGGVSLPISICASAASLTHVNAPERIYARVQRHKVPSAMFCIEVGVTRGGDSVALAVNLCRLHAMGFRLLIDDCGTKTSNIHQLANAPFDELRIESGLVRQMLTNGPATHAVEHWMRCAHAFGMTATAKDVETSTQASQLKALGCDIAQGPAFHKSLPPESYIKLVRSLDLPQVIPEAKKLSAETL</sequence>
<dbReference type="Gene3D" id="3.20.20.450">
    <property type="entry name" value="EAL domain"/>
    <property type="match status" value="1"/>
</dbReference>
<dbReference type="SMART" id="SM00052">
    <property type="entry name" value="EAL"/>
    <property type="match status" value="1"/>
</dbReference>
<evidence type="ECO:0000313" key="3">
    <source>
        <dbReference type="Proteomes" id="UP000333828"/>
    </source>
</evidence>
<gene>
    <name evidence="2" type="ORF">PIN31115_01045</name>
</gene>
<dbReference type="SUPFAM" id="SSF141868">
    <property type="entry name" value="EAL domain-like"/>
    <property type="match status" value="1"/>
</dbReference>
<dbReference type="PANTHER" id="PTHR33121">
    <property type="entry name" value="CYCLIC DI-GMP PHOSPHODIESTERASE PDEF"/>
    <property type="match status" value="1"/>
</dbReference>
<dbReference type="GO" id="GO:0071111">
    <property type="term" value="F:cyclic-guanylate-specific phosphodiesterase activity"/>
    <property type="evidence" value="ECO:0007669"/>
    <property type="project" value="InterPro"/>
</dbReference>
<dbReference type="InterPro" id="IPR001633">
    <property type="entry name" value="EAL_dom"/>
</dbReference>